<dbReference type="InterPro" id="IPR005861">
    <property type="entry name" value="HisP_aminotrans"/>
</dbReference>
<comment type="similarity">
    <text evidence="3 9">Belongs to the class-II pyridoxal-phosphate-dependent aminotransferase family. Histidinol-phosphate aminotransferase subfamily.</text>
</comment>
<keyword evidence="6 9" id="KW-0808">Transferase</keyword>
<organism evidence="11 12">
    <name type="scientific">Rhodohalobacter barkolensis</name>
    <dbReference type="NCBI Taxonomy" id="2053187"/>
    <lineage>
        <taxon>Bacteria</taxon>
        <taxon>Pseudomonadati</taxon>
        <taxon>Balneolota</taxon>
        <taxon>Balneolia</taxon>
        <taxon>Balneolales</taxon>
        <taxon>Balneolaceae</taxon>
        <taxon>Rhodohalobacter</taxon>
    </lineage>
</organism>
<dbReference type="NCBIfam" id="TIGR01141">
    <property type="entry name" value="hisC"/>
    <property type="match status" value="1"/>
</dbReference>
<evidence type="ECO:0000256" key="9">
    <source>
        <dbReference type="HAMAP-Rule" id="MF_01023"/>
    </source>
</evidence>
<dbReference type="OrthoDB" id="9813612at2"/>
<dbReference type="Gene3D" id="3.40.640.10">
    <property type="entry name" value="Type I PLP-dependent aspartate aminotransferase-like (Major domain)"/>
    <property type="match status" value="1"/>
</dbReference>
<keyword evidence="5 9" id="KW-0032">Aminotransferase</keyword>
<keyword evidence="9" id="KW-0028">Amino-acid biosynthesis</keyword>
<keyword evidence="12" id="KW-1185">Reference proteome</keyword>
<evidence type="ECO:0000256" key="8">
    <source>
        <dbReference type="ARBA" id="ARBA00047481"/>
    </source>
</evidence>
<dbReference type="PANTHER" id="PTHR43643:SF3">
    <property type="entry name" value="HISTIDINOL-PHOSPHATE AMINOTRANSFERASE"/>
    <property type="match status" value="1"/>
</dbReference>
<comment type="catalytic activity">
    <reaction evidence="8 9">
        <text>L-histidinol phosphate + 2-oxoglutarate = 3-(imidazol-4-yl)-2-oxopropyl phosphate + L-glutamate</text>
        <dbReference type="Rhea" id="RHEA:23744"/>
        <dbReference type="ChEBI" id="CHEBI:16810"/>
        <dbReference type="ChEBI" id="CHEBI:29985"/>
        <dbReference type="ChEBI" id="CHEBI:57766"/>
        <dbReference type="ChEBI" id="CHEBI:57980"/>
        <dbReference type="EC" id="2.6.1.9"/>
    </reaction>
</comment>
<dbReference type="Proteomes" id="UP000233398">
    <property type="component" value="Unassembled WGS sequence"/>
</dbReference>
<evidence type="ECO:0000256" key="3">
    <source>
        <dbReference type="ARBA" id="ARBA00007970"/>
    </source>
</evidence>
<protein>
    <recommendedName>
        <fullName evidence="9">Histidinol-phosphate aminotransferase</fullName>
        <ecNumber evidence="9">2.6.1.9</ecNumber>
    </recommendedName>
    <alternativeName>
        <fullName evidence="9">Imidazole acetol-phosphate transaminase</fullName>
    </alternativeName>
</protein>
<evidence type="ECO:0000313" key="11">
    <source>
        <dbReference type="EMBL" id="PKD43907.1"/>
    </source>
</evidence>
<dbReference type="Gene3D" id="3.90.1150.10">
    <property type="entry name" value="Aspartate Aminotransferase, domain 1"/>
    <property type="match status" value="1"/>
</dbReference>
<name>A0A2N0VI91_9BACT</name>
<dbReference type="GO" id="GO:0030170">
    <property type="term" value="F:pyridoxal phosphate binding"/>
    <property type="evidence" value="ECO:0007669"/>
    <property type="project" value="InterPro"/>
</dbReference>
<dbReference type="PANTHER" id="PTHR43643">
    <property type="entry name" value="HISTIDINOL-PHOSPHATE AMINOTRANSFERASE 2"/>
    <property type="match status" value="1"/>
</dbReference>
<dbReference type="InterPro" id="IPR050106">
    <property type="entry name" value="HistidinolP_aminotransfase"/>
</dbReference>
<dbReference type="CDD" id="cd00609">
    <property type="entry name" value="AAT_like"/>
    <property type="match status" value="1"/>
</dbReference>
<dbReference type="InterPro" id="IPR015424">
    <property type="entry name" value="PyrdxlP-dep_Trfase"/>
</dbReference>
<dbReference type="EC" id="2.6.1.9" evidence="9"/>
<dbReference type="InterPro" id="IPR015422">
    <property type="entry name" value="PyrdxlP-dep_Trfase_small"/>
</dbReference>
<feature type="domain" description="Aminotransferase class I/classII large" evidence="10">
    <location>
        <begin position="37"/>
        <end position="357"/>
    </location>
</feature>
<evidence type="ECO:0000313" key="12">
    <source>
        <dbReference type="Proteomes" id="UP000233398"/>
    </source>
</evidence>
<dbReference type="GO" id="GO:0004400">
    <property type="term" value="F:histidinol-phosphate transaminase activity"/>
    <property type="evidence" value="ECO:0007669"/>
    <property type="project" value="UniProtKB-UniRule"/>
</dbReference>
<proteinExistence type="inferred from homology"/>
<comment type="cofactor">
    <cofactor evidence="1 9">
        <name>pyridoxal 5'-phosphate</name>
        <dbReference type="ChEBI" id="CHEBI:597326"/>
    </cofactor>
</comment>
<dbReference type="RefSeq" id="WP_101071151.1">
    <property type="nucleotide sequence ID" value="NZ_PISP01000001.1"/>
</dbReference>
<dbReference type="UniPathway" id="UPA00031">
    <property type="reaction ID" value="UER00012"/>
</dbReference>
<evidence type="ECO:0000256" key="7">
    <source>
        <dbReference type="ARBA" id="ARBA00022898"/>
    </source>
</evidence>
<comment type="pathway">
    <text evidence="2 9">Amino-acid biosynthesis; L-histidine biosynthesis; L-histidine from 5-phospho-alpha-D-ribose 1-diphosphate: step 7/9.</text>
</comment>
<gene>
    <name evidence="9 11" type="primary">hisC</name>
    <name evidence="11" type="ORF">CWD77_00035</name>
</gene>
<feature type="modified residue" description="N6-(pyridoxal phosphate)lysine" evidence="9">
    <location>
        <position position="226"/>
    </location>
</feature>
<evidence type="ECO:0000259" key="10">
    <source>
        <dbReference type="Pfam" id="PF00155"/>
    </source>
</evidence>
<evidence type="ECO:0000256" key="6">
    <source>
        <dbReference type="ARBA" id="ARBA00022679"/>
    </source>
</evidence>
<evidence type="ECO:0000256" key="1">
    <source>
        <dbReference type="ARBA" id="ARBA00001933"/>
    </source>
</evidence>
<dbReference type="Pfam" id="PF00155">
    <property type="entry name" value="Aminotran_1_2"/>
    <property type="match status" value="1"/>
</dbReference>
<dbReference type="PROSITE" id="PS00599">
    <property type="entry name" value="AA_TRANSFER_CLASS_2"/>
    <property type="match status" value="1"/>
</dbReference>
<keyword evidence="7 9" id="KW-0663">Pyridoxal phosphate</keyword>
<keyword evidence="9" id="KW-0368">Histidine biosynthesis</keyword>
<reference evidence="11 12" key="1">
    <citation type="submission" date="2017-11" db="EMBL/GenBank/DDBJ databases">
        <title>Rhodohalobacter 15182 sp. nov., isolated from a salt lake.</title>
        <authorList>
            <person name="Han S."/>
        </authorList>
    </citation>
    <scope>NUCLEOTIDE SEQUENCE [LARGE SCALE GENOMIC DNA]</scope>
    <source>
        <strain evidence="11 12">15182</strain>
    </source>
</reference>
<evidence type="ECO:0000256" key="2">
    <source>
        <dbReference type="ARBA" id="ARBA00005011"/>
    </source>
</evidence>
<dbReference type="GO" id="GO:0000105">
    <property type="term" value="P:L-histidine biosynthetic process"/>
    <property type="evidence" value="ECO:0007669"/>
    <property type="project" value="UniProtKB-UniRule"/>
</dbReference>
<evidence type="ECO:0000256" key="5">
    <source>
        <dbReference type="ARBA" id="ARBA00022576"/>
    </source>
</evidence>
<sequence>MNIADLLPENIKRLKPYVAGKTIAEVKKEYGLERISKLASNENRLGCSSKVKDAVLTSLKEIQDYPDPVSGKLRAAIADRNAVKESEVILAAGSESIISILCRTFFKHDENAVTANATFVGFFVQAGVRGVELKKVPVTESYRFHVDGILDAIDDKTKMVYLANPNNPTGTYLKADEYRKLVDGIPENVLLIADEAYFEYANEVDDYLSAMDYRKPNVIILRTFSKAFGLAGFRIGYGIADETLITEMLKTKLTFEPTAPAQAAALVAYDDLEFLKKSTEVVKKGRDRLYSFFDDHNVQYEKSISNSVMMILDSESEAVDFTQKMLEQGVILRRINAFGLPNCVRITIGTPSEMDHFEESFKQIFKQ</sequence>
<dbReference type="HAMAP" id="MF_01023">
    <property type="entry name" value="HisC_aminotrans_2"/>
    <property type="match status" value="1"/>
</dbReference>
<dbReference type="InterPro" id="IPR004839">
    <property type="entry name" value="Aminotransferase_I/II_large"/>
</dbReference>
<dbReference type="InterPro" id="IPR001917">
    <property type="entry name" value="Aminotrans_II_pyridoxalP_BS"/>
</dbReference>
<comment type="caution">
    <text evidence="11">The sequence shown here is derived from an EMBL/GenBank/DDBJ whole genome shotgun (WGS) entry which is preliminary data.</text>
</comment>
<comment type="subunit">
    <text evidence="4 9">Homodimer.</text>
</comment>
<dbReference type="EMBL" id="PISP01000001">
    <property type="protein sequence ID" value="PKD43907.1"/>
    <property type="molecule type" value="Genomic_DNA"/>
</dbReference>
<dbReference type="InterPro" id="IPR015421">
    <property type="entry name" value="PyrdxlP-dep_Trfase_major"/>
</dbReference>
<dbReference type="AlphaFoldDB" id="A0A2N0VI91"/>
<dbReference type="SUPFAM" id="SSF53383">
    <property type="entry name" value="PLP-dependent transferases"/>
    <property type="match status" value="1"/>
</dbReference>
<accession>A0A2N0VI91</accession>
<evidence type="ECO:0000256" key="4">
    <source>
        <dbReference type="ARBA" id="ARBA00011738"/>
    </source>
</evidence>